<evidence type="ECO:0000256" key="5">
    <source>
        <dbReference type="ARBA" id="ARBA00022723"/>
    </source>
</evidence>
<dbReference type="CDD" id="cd18034">
    <property type="entry name" value="DEXHc_dicer"/>
    <property type="match status" value="1"/>
</dbReference>
<dbReference type="InterPro" id="IPR036389">
    <property type="entry name" value="RNase_III_sf"/>
</dbReference>
<evidence type="ECO:0000256" key="9">
    <source>
        <dbReference type="ARBA" id="ARBA00022806"/>
    </source>
</evidence>
<feature type="domain" description="Dicer dsRNA-binding fold" evidence="23">
    <location>
        <begin position="904"/>
        <end position="993"/>
    </location>
</feature>
<dbReference type="Gene3D" id="1.10.1520.10">
    <property type="entry name" value="Ribonuclease III domain"/>
    <property type="match status" value="2"/>
</dbReference>
<keyword evidence="25" id="KW-1185">Reference proteome</keyword>
<keyword evidence="6" id="KW-0677">Repeat</keyword>
<dbReference type="SMART" id="SM00487">
    <property type="entry name" value="DEXDc"/>
    <property type="match status" value="1"/>
</dbReference>
<dbReference type="Gene3D" id="3.30.160.380">
    <property type="entry name" value="Dicer dimerisation domain"/>
    <property type="match status" value="1"/>
</dbReference>
<evidence type="ECO:0000256" key="13">
    <source>
        <dbReference type="ARBA" id="ARBA00022884"/>
    </source>
</evidence>
<keyword evidence="9" id="KW-0347">Helicase</keyword>
<feature type="domain" description="RNase III" evidence="19">
    <location>
        <begin position="1505"/>
        <end position="1660"/>
    </location>
</feature>
<evidence type="ECO:0000256" key="11">
    <source>
        <dbReference type="ARBA" id="ARBA00022840"/>
    </source>
</evidence>
<dbReference type="GO" id="GO:0005524">
    <property type="term" value="F:ATP binding"/>
    <property type="evidence" value="ECO:0007669"/>
    <property type="project" value="UniProtKB-KW"/>
</dbReference>
<dbReference type="GO" id="GO:0004525">
    <property type="term" value="F:ribonuclease III activity"/>
    <property type="evidence" value="ECO:0007669"/>
    <property type="project" value="InterPro"/>
</dbReference>
<keyword evidence="7" id="KW-0547">Nucleotide-binding</keyword>
<dbReference type="Gene3D" id="3.40.50.300">
    <property type="entry name" value="P-loop containing nucleotide triphosphate hydrolases"/>
    <property type="match status" value="2"/>
</dbReference>
<keyword evidence="5" id="KW-0479">Metal-binding</keyword>
<dbReference type="Pfam" id="PF24995">
    <property type="entry name" value="DSRM_2"/>
    <property type="match status" value="1"/>
</dbReference>
<dbReference type="OrthoDB" id="416741at2759"/>
<dbReference type="Pfam" id="PF00271">
    <property type="entry name" value="Helicase_C"/>
    <property type="match status" value="1"/>
</dbReference>
<feature type="domain" description="RNase III" evidence="19">
    <location>
        <begin position="1307"/>
        <end position="1456"/>
    </location>
</feature>
<dbReference type="PROSITE" id="PS51194">
    <property type="entry name" value="HELICASE_CTER"/>
    <property type="match status" value="1"/>
</dbReference>
<evidence type="ECO:0000256" key="1">
    <source>
        <dbReference type="ARBA" id="ARBA00001936"/>
    </source>
</evidence>
<dbReference type="EMBL" id="KL648750">
    <property type="protein sequence ID" value="KEY64198.1"/>
    <property type="molecule type" value="Genomic_DNA"/>
</dbReference>
<dbReference type="InterPro" id="IPR011545">
    <property type="entry name" value="DEAD/DEAH_box_helicase_dom"/>
</dbReference>
<dbReference type="Pfam" id="PF00636">
    <property type="entry name" value="Ribonuclease_3"/>
    <property type="match status" value="2"/>
</dbReference>
<feature type="domain" description="Helicase ATP-binding" evidence="21">
    <location>
        <begin position="389"/>
        <end position="569"/>
    </location>
</feature>
<dbReference type="GO" id="GO:0050688">
    <property type="term" value="P:regulation of defense response to virus"/>
    <property type="evidence" value="ECO:0007669"/>
    <property type="project" value="UniProtKB-KW"/>
</dbReference>
<feature type="domain" description="Helicase C-terminal" evidence="22">
    <location>
        <begin position="712"/>
        <end position="873"/>
    </location>
</feature>
<evidence type="ECO:0000256" key="10">
    <source>
        <dbReference type="ARBA" id="ARBA00022833"/>
    </source>
</evidence>
<dbReference type="GO" id="GO:0005737">
    <property type="term" value="C:cytoplasm"/>
    <property type="evidence" value="ECO:0007669"/>
    <property type="project" value="TreeGrafter"/>
</dbReference>
<evidence type="ECO:0000256" key="14">
    <source>
        <dbReference type="ARBA" id="ARBA00023118"/>
    </source>
</evidence>
<evidence type="ECO:0000259" key="19">
    <source>
        <dbReference type="PROSITE" id="PS50142"/>
    </source>
</evidence>
<evidence type="ECO:0000256" key="18">
    <source>
        <dbReference type="SAM" id="MobiDB-lite"/>
    </source>
</evidence>
<dbReference type="InterPro" id="IPR005034">
    <property type="entry name" value="Dicer_dimerisation"/>
</dbReference>
<reference evidence="24 25" key="1">
    <citation type="journal article" date="2014" name="BMC Genomics">
        <title>Comparative genome sequencing reveals chemotype-specific gene clusters in the toxigenic black mold Stachybotrys.</title>
        <authorList>
            <person name="Semeiks J."/>
            <person name="Borek D."/>
            <person name="Otwinowski Z."/>
            <person name="Grishin N.V."/>
        </authorList>
    </citation>
    <scope>NUCLEOTIDE SEQUENCE [LARGE SCALE GENOMIC DNA]</scope>
    <source>
        <strain evidence="25">CBS 109288 / IBT 7711</strain>
    </source>
</reference>
<evidence type="ECO:0000259" key="20">
    <source>
        <dbReference type="PROSITE" id="PS50821"/>
    </source>
</evidence>
<dbReference type="GO" id="GO:0046872">
    <property type="term" value="F:metal ion binding"/>
    <property type="evidence" value="ECO:0007669"/>
    <property type="project" value="UniProtKB-KW"/>
</dbReference>
<dbReference type="PROSITE" id="PS00517">
    <property type="entry name" value="RNASE_3_1"/>
    <property type="match status" value="2"/>
</dbReference>
<keyword evidence="15" id="KW-0464">Manganese</keyword>
<dbReference type="PANTHER" id="PTHR14950:SF62">
    <property type="entry name" value="DICER-LIKE PROTEIN 1"/>
    <property type="match status" value="1"/>
</dbReference>
<evidence type="ECO:0000256" key="17">
    <source>
        <dbReference type="PROSITE-ProRule" id="PRU00657"/>
    </source>
</evidence>
<evidence type="ECO:0000313" key="25">
    <source>
        <dbReference type="Proteomes" id="UP000028045"/>
    </source>
</evidence>
<evidence type="ECO:0000256" key="3">
    <source>
        <dbReference type="ARBA" id="ARBA00020797"/>
    </source>
</evidence>
<feature type="compositionally biased region" description="Low complexity" evidence="18">
    <location>
        <begin position="79"/>
        <end position="88"/>
    </location>
</feature>
<dbReference type="InterPro" id="IPR014001">
    <property type="entry name" value="Helicase_ATP-bd"/>
</dbReference>
<comment type="cofactor">
    <cofactor evidence="1">
        <name>Mn(2+)</name>
        <dbReference type="ChEBI" id="CHEBI:29035"/>
    </cofactor>
</comment>
<dbReference type="InterPro" id="IPR001650">
    <property type="entry name" value="Helicase_C-like"/>
</dbReference>
<dbReference type="SUPFAM" id="SSF69065">
    <property type="entry name" value="RNase III domain-like"/>
    <property type="match status" value="2"/>
</dbReference>
<dbReference type="GO" id="GO:0030422">
    <property type="term" value="P:siRNA processing"/>
    <property type="evidence" value="ECO:0007669"/>
    <property type="project" value="TreeGrafter"/>
</dbReference>
<dbReference type="GO" id="GO:0004386">
    <property type="term" value="F:helicase activity"/>
    <property type="evidence" value="ECO:0007669"/>
    <property type="project" value="UniProtKB-KW"/>
</dbReference>
<dbReference type="SUPFAM" id="SSF52540">
    <property type="entry name" value="P-loop containing nucleoside triphosphate hydrolases"/>
    <property type="match status" value="1"/>
</dbReference>
<keyword evidence="8" id="KW-0378">Hydrolase</keyword>
<dbReference type="PROSITE" id="PS50142">
    <property type="entry name" value="RNASE_3_2"/>
    <property type="match status" value="2"/>
</dbReference>
<evidence type="ECO:0000256" key="16">
    <source>
        <dbReference type="ARBA" id="ARBA00035116"/>
    </source>
</evidence>
<keyword evidence="10" id="KW-0862">Zinc</keyword>
<dbReference type="InterPro" id="IPR003100">
    <property type="entry name" value="PAZ_dom"/>
</dbReference>
<evidence type="ECO:0000256" key="6">
    <source>
        <dbReference type="ARBA" id="ARBA00022737"/>
    </source>
</evidence>
<dbReference type="CDD" id="cd00593">
    <property type="entry name" value="RIBOc"/>
    <property type="match status" value="2"/>
</dbReference>
<dbReference type="SMART" id="SM00490">
    <property type="entry name" value="HELICc"/>
    <property type="match status" value="1"/>
</dbReference>
<dbReference type="GO" id="GO:0003723">
    <property type="term" value="F:RNA binding"/>
    <property type="evidence" value="ECO:0007669"/>
    <property type="project" value="UniProtKB-UniRule"/>
</dbReference>
<dbReference type="InterPro" id="IPR038248">
    <property type="entry name" value="Dicer_dimer_sf"/>
</dbReference>
<organism evidence="24 25">
    <name type="scientific">Stachybotrys chartarum (strain CBS 109288 / IBT 7711)</name>
    <name type="common">Toxic black mold</name>
    <name type="synonym">Stilbospora chartarum</name>
    <dbReference type="NCBI Taxonomy" id="1280523"/>
    <lineage>
        <taxon>Eukaryota</taxon>
        <taxon>Fungi</taxon>
        <taxon>Dikarya</taxon>
        <taxon>Ascomycota</taxon>
        <taxon>Pezizomycotina</taxon>
        <taxon>Sordariomycetes</taxon>
        <taxon>Hypocreomycetidae</taxon>
        <taxon>Hypocreales</taxon>
        <taxon>Stachybotryaceae</taxon>
        <taxon>Stachybotrys</taxon>
    </lineage>
</organism>
<evidence type="ECO:0000256" key="15">
    <source>
        <dbReference type="ARBA" id="ARBA00023211"/>
    </source>
</evidence>
<dbReference type="PROSITE" id="PS50821">
    <property type="entry name" value="PAZ"/>
    <property type="match status" value="1"/>
</dbReference>
<evidence type="ECO:0000256" key="7">
    <source>
        <dbReference type="ARBA" id="ARBA00022741"/>
    </source>
</evidence>
<dbReference type="Pfam" id="PF03368">
    <property type="entry name" value="Dicer_dimer"/>
    <property type="match status" value="1"/>
</dbReference>
<dbReference type="InterPro" id="IPR027417">
    <property type="entry name" value="P-loop_NTPase"/>
</dbReference>
<gene>
    <name evidence="24" type="ORF">S7711_03488</name>
</gene>
<dbReference type="GO" id="GO:0051607">
    <property type="term" value="P:defense response to virus"/>
    <property type="evidence" value="ECO:0007669"/>
    <property type="project" value="UniProtKB-KW"/>
</dbReference>
<keyword evidence="14" id="KW-0051">Antiviral defense</keyword>
<feature type="compositionally biased region" description="Polar residues" evidence="18">
    <location>
        <begin position="57"/>
        <end position="71"/>
    </location>
</feature>
<evidence type="ECO:0000259" key="22">
    <source>
        <dbReference type="PROSITE" id="PS51194"/>
    </source>
</evidence>
<dbReference type="PANTHER" id="PTHR14950">
    <property type="entry name" value="DICER-RELATED"/>
    <property type="match status" value="1"/>
</dbReference>
<evidence type="ECO:0000259" key="21">
    <source>
        <dbReference type="PROSITE" id="PS51192"/>
    </source>
</evidence>
<proteinExistence type="inferred from homology"/>
<keyword evidence="11" id="KW-0067">ATP-binding</keyword>
<dbReference type="FunFam" id="1.10.1520.10:FF:000015">
    <property type="entry name" value="Dicer-like protein 1"/>
    <property type="match status" value="1"/>
</dbReference>
<accession>A0A084AFW9</accession>
<evidence type="ECO:0000313" key="24">
    <source>
        <dbReference type="EMBL" id="KEY64198.1"/>
    </source>
</evidence>
<dbReference type="SMART" id="SM00535">
    <property type="entry name" value="RIBOc"/>
    <property type="match status" value="2"/>
</dbReference>
<comment type="cofactor">
    <cofactor evidence="2">
        <name>Mg(2+)</name>
        <dbReference type="ChEBI" id="CHEBI:18420"/>
    </cofactor>
</comment>
<evidence type="ECO:0000259" key="23">
    <source>
        <dbReference type="PROSITE" id="PS51327"/>
    </source>
</evidence>
<dbReference type="PROSITE" id="PS51192">
    <property type="entry name" value="HELICASE_ATP_BIND_1"/>
    <property type="match status" value="1"/>
</dbReference>
<evidence type="ECO:0000256" key="12">
    <source>
        <dbReference type="ARBA" id="ARBA00022842"/>
    </source>
</evidence>
<dbReference type="GO" id="GO:0005634">
    <property type="term" value="C:nucleus"/>
    <property type="evidence" value="ECO:0007669"/>
    <property type="project" value="TreeGrafter"/>
</dbReference>
<name>A0A084AFW9_STACB</name>
<dbReference type="PROSITE" id="PS51327">
    <property type="entry name" value="DICER_DSRBF"/>
    <property type="match status" value="1"/>
</dbReference>
<feature type="domain" description="PAZ" evidence="20">
    <location>
        <begin position="1139"/>
        <end position="1277"/>
    </location>
</feature>
<protein>
    <recommendedName>
        <fullName evidence="3">Dicer-like protein 1</fullName>
    </recommendedName>
</protein>
<comment type="similarity">
    <text evidence="16 17">Belongs to the helicase family. Dicer subfamily.</text>
</comment>
<evidence type="ECO:0000256" key="8">
    <source>
        <dbReference type="ARBA" id="ARBA00022801"/>
    </source>
</evidence>
<dbReference type="InterPro" id="IPR000999">
    <property type="entry name" value="RNase_III_dom"/>
</dbReference>
<sequence>MEDLISFEEIDEAFSAQALTGFRGMHNAHLIDLLGDLKDPKLGGDALVTPVLDHSPRSASTLDHVSSSNGPEASRHAPDSYSDASYSDKNLSDHSLLRQLDGTERASSSPASDLDVDDGLGTHGQVTHFDGEDSKNHSVGLPTETGSDDDTFNNDHDAAPCVIPGKIVSPLEHDPLPGDTHNLEKSQDNCKHLENHTHGKQVVKEDNKDQPTNQSLDDIPIFSDNGFHSESSPLSHEVAILVKTPLASDASKEVTGQYEHKLPEYQSIFGDVAPASQPQIPSDTEGRIVELDLIGDDSGNGSTSDGEDENDKYRLTVFPDRPKNITEKKRLEAAAFSSWMIQKQQDVANAAAMAGPSIQDSSSFTVARMLDDSGSKKIIATPREYQIDLFERAKGRNTIVVLDTGSGKTLIAALLLRHAMEQELESRALGKPKKVAFFLVEKVALCLQQYMVLSSNLEYPVTRVHGAMAEVVNTKEYWETLFSDNMVLVCTAQVLLDCLTNGFIQMNGINLLILDEAHHTKKNHPYAKIMKYHYLREREERPRILGMTASPVDGKFRDARAVAEELETMLCSEIATVSNEVLNEQLARRMQTERIEMYKQLEPEETCRTGLWHGIMRLDVASCHREFVAALAFTSQAASTLGSWCADRWWKLAMTDAAVVRLEGLANGLPSQMNQAVSLPRIVQRLVQDHRMGPIYPDTNELSPKVNALFHTLNDAFCKGADRCIVFVEKRSTAALLSDLFSQPSMAIPGMVPAYMVGSQSIGFNLGHMTFRDQLLALNKFRRGKTNCLFATPVAEEGIDVPECDVIIRFDLFNSVIQYIQSKGRARQAVSMYVSMVEHGNQHDKRRILQAARDSQALRQFCASLPVDRKLEDEQVLTVADYEFAAQTAHDIPSTGARLTLAGSLEVLARFTSSLPVSGGYSRGDFFITSLGKRFVASLILPDASPIKHVSGHPQQSKHLARCSAAYEACIQLHQKKYINDNLQPMFAKKINKMRNARLAISTNKKSEYPMRTKPELWTLQSTEVPAELYAHAIVLRDPGATERPSRPLMLLTRSPLPGLPDIPLHFGNGQCTRAYLTKPDSPLRISADEIKGLRNFTLKVFADVFSKQFEASAGELPYFIGPSLASYEGLLSGGAECIDWDIVRSVAKQEFLSWEDQPDPFFNAKLIVDRNDGSRKLITRGINKELRPSDLTPQGVPEPKCRPYRMLPPEQKTIKEYSCSLWTAARKRHQWRNDQPVVNAEILPLRRNLLDEDSAEIHDQRPRDCFIILEPLQISPLPLDIVTAATLIPAILHRLEAALISLDVCKALGLDLRPDLALEAMTKDSDNTEEHDAEQLNFQRGMGNNYERLEFLGDSFLKMATTISLFTLMPENDEAQNHDERMLLVCNQNLFNHAVDRQLYEYVRSKSFDRGTWYPDLKVLKGKVRDLSSTRHKLSDKTIADVCEAIIGAAYLTGEGDLDMAVQAVTCMVKSKYHTIHSYKDYYKAWKVPEWQTAEAPAAHRFAVDQIAEAIGYRFKSPNMLRSAFKHPSYPYEKIPHYQRLEFLGDALLDMTIVDYLFRTFPGTDPQWLTEHKMAMASNQFLGCLCVKLGLHKHLLTTTSALIGLVAQYVAELDLAEKEAVSESKGAARKDYWLSASHPPKALPDIVEALVGAMFVDSGYDYSVVQRFFGMHVKPYFEDMNLYDTFANKHPVTALGRRLAELHCRRWRLCCSTVPGMAGDVASVMNDRNGDVICALMVHEKVLADCMGKSGRYGKIRLAKMALEKYAGWDVKMWREETGCDCEMDGEDLEDHGTAV</sequence>
<keyword evidence="12" id="KW-0460">Magnesium</keyword>
<feature type="region of interest" description="Disordered" evidence="18">
    <location>
        <begin position="48"/>
        <end position="89"/>
    </location>
</feature>
<dbReference type="Proteomes" id="UP000028045">
    <property type="component" value="Unassembled WGS sequence"/>
</dbReference>
<evidence type="ECO:0000256" key="4">
    <source>
        <dbReference type="ARBA" id="ARBA00022721"/>
    </source>
</evidence>
<keyword evidence="4" id="KW-0930">Antiviral protein</keyword>
<dbReference type="InterPro" id="IPR056755">
    <property type="entry name" value="DSRM_2"/>
</dbReference>
<feature type="region of interest" description="Disordered" evidence="18">
    <location>
        <begin position="102"/>
        <end position="153"/>
    </location>
</feature>
<dbReference type="Pfam" id="PF00270">
    <property type="entry name" value="DEAD"/>
    <property type="match status" value="1"/>
</dbReference>
<evidence type="ECO:0000256" key="2">
    <source>
        <dbReference type="ARBA" id="ARBA00001946"/>
    </source>
</evidence>
<keyword evidence="13 17" id="KW-0694">RNA-binding</keyword>
<dbReference type="HOGENOM" id="CLU_000907_4_3_1"/>